<dbReference type="PANTHER" id="PTHR44591:SF21">
    <property type="entry name" value="TWO-COMPONENT RESPONSE REGULATOR"/>
    <property type="match status" value="1"/>
</dbReference>
<reference evidence="4 5" key="1">
    <citation type="submission" date="2016-10" db="EMBL/GenBank/DDBJ databases">
        <authorList>
            <person name="de Groot N.N."/>
        </authorList>
    </citation>
    <scope>NUCLEOTIDE SEQUENCE [LARGE SCALE GENOMIC DNA]</scope>
    <source>
        <strain evidence="4 5">CPCC 100156</strain>
    </source>
</reference>
<keyword evidence="5" id="KW-1185">Reference proteome</keyword>
<dbReference type="Pfam" id="PF00072">
    <property type="entry name" value="Response_reg"/>
    <property type="match status" value="1"/>
</dbReference>
<protein>
    <submittedName>
        <fullName evidence="4">Response regulator receiver domain-containing protein</fullName>
    </submittedName>
</protein>
<dbReference type="SMART" id="SM00448">
    <property type="entry name" value="REC"/>
    <property type="match status" value="1"/>
</dbReference>
<evidence type="ECO:0000256" key="1">
    <source>
        <dbReference type="ARBA" id="ARBA00022553"/>
    </source>
</evidence>
<evidence type="ECO:0000313" key="5">
    <source>
        <dbReference type="Proteomes" id="UP000198925"/>
    </source>
</evidence>
<dbReference type="EMBL" id="FMZX01000002">
    <property type="protein sequence ID" value="SDC83423.1"/>
    <property type="molecule type" value="Genomic_DNA"/>
</dbReference>
<evidence type="ECO:0000313" key="4">
    <source>
        <dbReference type="EMBL" id="SDC83423.1"/>
    </source>
</evidence>
<dbReference type="InterPro" id="IPR001789">
    <property type="entry name" value="Sig_transdc_resp-reg_receiver"/>
</dbReference>
<feature type="modified residue" description="4-aspartylphosphate" evidence="2">
    <location>
        <position position="58"/>
    </location>
</feature>
<dbReference type="PROSITE" id="PS50110">
    <property type="entry name" value="RESPONSE_REGULATORY"/>
    <property type="match status" value="1"/>
</dbReference>
<evidence type="ECO:0000256" key="2">
    <source>
        <dbReference type="PROSITE-ProRule" id="PRU00169"/>
    </source>
</evidence>
<dbReference type="CDD" id="cd00156">
    <property type="entry name" value="REC"/>
    <property type="match status" value="1"/>
</dbReference>
<dbReference type="STRING" id="938405.SAMN02927895_02242"/>
<dbReference type="RefSeq" id="WP_090662356.1">
    <property type="nucleotide sequence ID" value="NZ_FMZX01000002.1"/>
</dbReference>
<dbReference type="InterPro" id="IPR050595">
    <property type="entry name" value="Bact_response_regulator"/>
</dbReference>
<dbReference type="GO" id="GO:0000160">
    <property type="term" value="P:phosphorelay signal transduction system"/>
    <property type="evidence" value="ECO:0007669"/>
    <property type="project" value="InterPro"/>
</dbReference>
<proteinExistence type="predicted"/>
<keyword evidence="1 2" id="KW-0597">Phosphoprotein</keyword>
<evidence type="ECO:0000259" key="3">
    <source>
        <dbReference type="PROSITE" id="PS50110"/>
    </source>
</evidence>
<dbReference type="Gene3D" id="3.40.50.2300">
    <property type="match status" value="1"/>
</dbReference>
<dbReference type="Proteomes" id="UP000198925">
    <property type="component" value="Unassembled WGS sequence"/>
</dbReference>
<dbReference type="AlphaFoldDB" id="A0A1G6PTG4"/>
<dbReference type="InterPro" id="IPR011006">
    <property type="entry name" value="CheY-like_superfamily"/>
</dbReference>
<accession>A0A1G6PTG4</accession>
<sequence length="127" mass="13508">MNDTHPLRVLMAEDELLAAEVLEEGLLDAGFEVLAAPDGEAALEIASTGACFDVLLTDLRMPRLDGRELIARLRAGRPDLPVVVMTGYPPNGGTRALHDGTAPLELLTKPVELSRLVSAIRQVAGQA</sequence>
<feature type="domain" description="Response regulatory" evidence="3">
    <location>
        <begin position="8"/>
        <end position="124"/>
    </location>
</feature>
<dbReference type="SUPFAM" id="SSF52172">
    <property type="entry name" value="CheY-like"/>
    <property type="match status" value="1"/>
</dbReference>
<gene>
    <name evidence="4" type="ORF">SAMN04487779_1002515</name>
</gene>
<dbReference type="PANTHER" id="PTHR44591">
    <property type="entry name" value="STRESS RESPONSE REGULATOR PROTEIN 1"/>
    <property type="match status" value="1"/>
</dbReference>
<name>A0A1G6PTG4_9PROT</name>
<organism evidence="4 5">
    <name type="scientific">Belnapia rosea</name>
    <dbReference type="NCBI Taxonomy" id="938405"/>
    <lineage>
        <taxon>Bacteria</taxon>
        <taxon>Pseudomonadati</taxon>
        <taxon>Pseudomonadota</taxon>
        <taxon>Alphaproteobacteria</taxon>
        <taxon>Acetobacterales</taxon>
        <taxon>Roseomonadaceae</taxon>
        <taxon>Belnapia</taxon>
    </lineage>
</organism>